<dbReference type="GO" id="GO:0007204">
    <property type="term" value="P:positive regulation of cytosolic calcium ion concentration"/>
    <property type="evidence" value="ECO:0007669"/>
    <property type="project" value="TreeGrafter"/>
</dbReference>
<dbReference type="InterPro" id="IPR046350">
    <property type="entry name" value="Cystatin_sf"/>
</dbReference>
<dbReference type="InterPro" id="IPR050735">
    <property type="entry name" value="Kininogen_Fetuin_HRG"/>
</dbReference>
<dbReference type="PANTHER" id="PTHR13814">
    <property type="entry name" value="FETUIN"/>
    <property type="match status" value="1"/>
</dbReference>
<evidence type="ECO:0000313" key="11">
    <source>
        <dbReference type="Ensembl" id="ENSCPVP00000025980.1"/>
    </source>
</evidence>
<dbReference type="PROSITE" id="PS51647">
    <property type="entry name" value="CYSTATIN_KININOGEN"/>
    <property type="match status" value="1"/>
</dbReference>
<dbReference type="Pfam" id="PF00031">
    <property type="entry name" value="Cystatin"/>
    <property type="match status" value="3"/>
</dbReference>
<dbReference type="AlphaFoldDB" id="A0A8U8B3W3"/>
<sequence>MKAFIVLALCCSFFSSKAIPLPFEFSDCDDPDVFKAVDAALKKYNEDEATGNQFALYVVMEAKRTAGPDPHFYVKYRILESTCATEENKHWQHCHYKVSAEAPYVIWFVSFSDVSKIKLTEAPCLGCFHPISSDGSEVSEILKKAIQKFNKHSDEPALFKLAEIKEAKRQVVAGWNYVIRYKIEETNCTKDQFQDLTPECKITSRGPLSTLNLLFLRSETCCSLSVEETVVAAICPGCPRTIPTDSPELKELLKVSTEKYNSESDDDFYYKGGEIQSATVQVVAGKKYRVKFTVWKTNCSKSHSFLFLVRFFFITHPIKQSVGQRQSINSLSIPNYPIFYTKNKGTQFFLQPH</sequence>
<dbReference type="GO" id="GO:0004869">
    <property type="term" value="F:cysteine-type endopeptidase inhibitor activity"/>
    <property type="evidence" value="ECO:0007669"/>
    <property type="project" value="UniProtKB-KW"/>
</dbReference>
<evidence type="ECO:0000256" key="5">
    <source>
        <dbReference type="ARBA" id="ARBA00022704"/>
    </source>
</evidence>
<dbReference type="Gene3D" id="3.10.450.10">
    <property type="match status" value="3"/>
</dbReference>
<organism evidence="11 12">
    <name type="scientific">Geospiza parvula</name>
    <name type="common">Small tree-finch</name>
    <name type="synonym">Camarhynchus parvulus</name>
    <dbReference type="NCBI Taxonomy" id="87175"/>
    <lineage>
        <taxon>Eukaryota</taxon>
        <taxon>Metazoa</taxon>
        <taxon>Chordata</taxon>
        <taxon>Craniata</taxon>
        <taxon>Vertebrata</taxon>
        <taxon>Euteleostomi</taxon>
        <taxon>Archelosauria</taxon>
        <taxon>Archosauria</taxon>
        <taxon>Dinosauria</taxon>
        <taxon>Saurischia</taxon>
        <taxon>Theropoda</taxon>
        <taxon>Coelurosauria</taxon>
        <taxon>Aves</taxon>
        <taxon>Neognathae</taxon>
        <taxon>Neoaves</taxon>
        <taxon>Telluraves</taxon>
        <taxon>Australaves</taxon>
        <taxon>Passeriformes</taxon>
        <taxon>Thraupidae</taxon>
        <taxon>Camarhynchus</taxon>
    </lineage>
</organism>
<dbReference type="PANTHER" id="PTHR13814:SF12">
    <property type="entry name" value="KININOGEN-1"/>
    <property type="match status" value="1"/>
</dbReference>
<keyword evidence="3" id="KW-0964">Secreted</keyword>
<reference evidence="11" key="3">
    <citation type="submission" date="2025-09" db="UniProtKB">
        <authorList>
            <consortium name="Ensembl"/>
        </authorList>
    </citation>
    <scope>IDENTIFICATION</scope>
</reference>
<protein>
    <submittedName>
        <fullName evidence="11">Uncharacterized protein</fullName>
    </submittedName>
</protein>
<dbReference type="GO" id="GO:0030195">
    <property type="term" value="P:negative regulation of blood coagulation"/>
    <property type="evidence" value="ECO:0007669"/>
    <property type="project" value="TreeGrafter"/>
</dbReference>
<dbReference type="InterPro" id="IPR027358">
    <property type="entry name" value="Kininogen-type_cystatin_dom"/>
</dbReference>
<dbReference type="FunFam" id="3.10.450.10:FF:000002">
    <property type="entry name" value="Kininogen 1"/>
    <property type="match status" value="2"/>
</dbReference>
<keyword evidence="6" id="KW-0732">Signal</keyword>
<reference evidence="11" key="1">
    <citation type="submission" date="2020-02" db="EMBL/GenBank/DDBJ databases">
        <authorList>
            <person name="Enbody D E."/>
            <person name="Pettersson E M."/>
        </authorList>
    </citation>
    <scope>NUCLEOTIDE SEQUENCE [LARGE SCALE GENOMIC DNA]</scope>
</reference>
<evidence type="ECO:0000256" key="3">
    <source>
        <dbReference type="ARBA" id="ARBA00022525"/>
    </source>
</evidence>
<comment type="subcellular location">
    <subcellularLocation>
        <location evidence="1">Secreted</location>
        <location evidence="1">Extracellular space</location>
    </subcellularLocation>
</comment>
<keyword evidence="5" id="KW-0789">Thiol protease inhibitor</keyword>
<name>A0A8U8B3W3_GEOPR</name>
<dbReference type="SMART" id="SM00043">
    <property type="entry name" value="CY"/>
    <property type="match status" value="3"/>
</dbReference>
<dbReference type="InterPro" id="IPR000010">
    <property type="entry name" value="Cystatin_dom"/>
</dbReference>
<keyword evidence="12" id="KW-1185">Reference proteome</keyword>
<dbReference type="CDD" id="cd00042">
    <property type="entry name" value="CY"/>
    <property type="match status" value="2"/>
</dbReference>
<dbReference type="PROSITE" id="PS00287">
    <property type="entry name" value="CYSTATIN"/>
    <property type="match status" value="1"/>
</dbReference>
<dbReference type="Proteomes" id="UP000694382">
    <property type="component" value="Chromosome 9"/>
</dbReference>
<keyword evidence="9" id="KW-1015">Disulfide bond</keyword>
<evidence type="ECO:0000256" key="6">
    <source>
        <dbReference type="ARBA" id="ARBA00022729"/>
    </source>
</evidence>
<keyword evidence="4" id="KW-0646">Protease inhibitor</keyword>
<evidence type="ECO:0000256" key="10">
    <source>
        <dbReference type="ARBA" id="ARBA00023180"/>
    </source>
</evidence>
<proteinExistence type="predicted"/>
<keyword evidence="10" id="KW-0325">Glycoprotein</keyword>
<dbReference type="GO" id="GO:0072562">
    <property type="term" value="C:blood microparticle"/>
    <property type="evidence" value="ECO:0007669"/>
    <property type="project" value="TreeGrafter"/>
</dbReference>
<evidence type="ECO:0000256" key="8">
    <source>
        <dbReference type="ARBA" id="ARBA00022858"/>
    </source>
</evidence>
<keyword evidence="7" id="KW-0677">Repeat</keyword>
<evidence type="ECO:0000256" key="9">
    <source>
        <dbReference type="ARBA" id="ARBA00023157"/>
    </source>
</evidence>
<dbReference type="GO" id="GO:0042311">
    <property type="term" value="P:vasodilation"/>
    <property type="evidence" value="ECO:0007669"/>
    <property type="project" value="UniProtKB-KW"/>
</dbReference>
<evidence type="ECO:0000256" key="2">
    <source>
        <dbReference type="ARBA" id="ARBA00022429"/>
    </source>
</evidence>
<dbReference type="Ensembl" id="ENSCPVT00000026428.1">
    <property type="protein sequence ID" value="ENSCPVP00000025980.1"/>
    <property type="gene ID" value="ENSCPVG00000015804.2"/>
</dbReference>
<dbReference type="SUPFAM" id="SSF54403">
    <property type="entry name" value="Cystatin/monellin"/>
    <property type="match status" value="3"/>
</dbReference>
<evidence type="ECO:0000256" key="7">
    <source>
        <dbReference type="ARBA" id="ARBA00022737"/>
    </source>
</evidence>
<keyword evidence="8" id="KW-0838">Vasoactive</keyword>
<accession>A0A8U8B3W3</accession>
<dbReference type="InterPro" id="IPR018073">
    <property type="entry name" value="Prot_inh_cystat_CS"/>
</dbReference>
<keyword evidence="2" id="KW-0840">Vasodilator</keyword>
<evidence type="ECO:0000256" key="1">
    <source>
        <dbReference type="ARBA" id="ARBA00004239"/>
    </source>
</evidence>
<evidence type="ECO:0000256" key="4">
    <source>
        <dbReference type="ARBA" id="ARBA00022690"/>
    </source>
</evidence>
<evidence type="ECO:0000313" key="12">
    <source>
        <dbReference type="Proteomes" id="UP000694382"/>
    </source>
</evidence>
<reference evidence="11" key="2">
    <citation type="submission" date="2025-08" db="UniProtKB">
        <authorList>
            <consortium name="Ensembl"/>
        </authorList>
    </citation>
    <scope>IDENTIFICATION</scope>
</reference>